<reference evidence="1 2" key="1">
    <citation type="submission" date="2021-06" db="EMBL/GenBank/DDBJ databases">
        <authorList>
            <person name="Kallberg Y."/>
            <person name="Tangrot J."/>
            <person name="Rosling A."/>
        </authorList>
    </citation>
    <scope>NUCLEOTIDE SEQUENCE [LARGE SCALE GENOMIC DNA]</scope>
    <source>
        <strain evidence="1 2">120-4 pot B 10/14</strain>
    </source>
</reference>
<proteinExistence type="predicted"/>
<name>A0ABN7W2P0_GIGMA</name>
<gene>
    <name evidence="1" type="ORF">GMARGA_LOCUS25692</name>
</gene>
<dbReference type="Gene3D" id="2.40.30.10">
    <property type="entry name" value="Translation factors"/>
    <property type="match status" value="1"/>
</dbReference>
<dbReference type="SUPFAM" id="SSF50447">
    <property type="entry name" value="Translation proteins"/>
    <property type="match status" value="1"/>
</dbReference>
<comment type="caution">
    <text evidence="1">The sequence shown here is derived from an EMBL/GenBank/DDBJ whole genome shotgun (WGS) entry which is preliminary data.</text>
</comment>
<keyword evidence="2" id="KW-1185">Reference proteome</keyword>
<accession>A0ABN7W2P0</accession>
<evidence type="ECO:0000313" key="1">
    <source>
        <dbReference type="EMBL" id="CAG8813056.1"/>
    </source>
</evidence>
<feature type="non-terminal residue" evidence="1">
    <location>
        <position position="170"/>
    </location>
</feature>
<protein>
    <submittedName>
        <fullName evidence="1">30801_t:CDS:1</fullName>
    </submittedName>
</protein>
<organism evidence="1 2">
    <name type="scientific">Gigaspora margarita</name>
    <dbReference type="NCBI Taxonomy" id="4874"/>
    <lineage>
        <taxon>Eukaryota</taxon>
        <taxon>Fungi</taxon>
        <taxon>Fungi incertae sedis</taxon>
        <taxon>Mucoromycota</taxon>
        <taxon>Glomeromycotina</taxon>
        <taxon>Glomeromycetes</taxon>
        <taxon>Diversisporales</taxon>
        <taxon>Gigasporaceae</taxon>
        <taxon>Gigaspora</taxon>
    </lineage>
</organism>
<evidence type="ECO:0000313" key="2">
    <source>
        <dbReference type="Proteomes" id="UP000789901"/>
    </source>
</evidence>
<dbReference type="PANTHER" id="PTHR42908:SF6">
    <property type="entry name" value="116 KDA U5 SMALL NUCLEAR RIBONUCLEOPROTEIN COMPONENT"/>
    <property type="match status" value="1"/>
</dbReference>
<dbReference type="EMBL" id="CAJVQB010028795">
    <property type="protein sequence ID" value="CAG8813056.1"/>
    <property type="molecule type" value="Genomic_DNA"/>
</dbReference>
<sequence>MDTEVAEAICKCDSDGPLIIYVTKLYNSSDALTFDMFGQILSGSIIKGQTVKVLWRRIFNDDEEVMTIREVLDVWIFESKKDELSEIEYENKGSDNENENENQRDLMHVASIKKFLHNASSTLEFNNKDDEADKRKQSDCPKVRDIIDVAIVSSRIFHKPMVRQSTSNFV</sequence>
<dbReference type="PANTHER" id="PTHR42908">
    <property type="entry name" value="TRANSLATION ELONGATION FACTOR-RELATED"/>
    <property type="match status" value="1"/>
</dbReference>
<dbReference type="InterPro" id="IPR009000">
    <property type="entry name" value="Transl_B-barrel_sf"/>
</dbReference>
<dbReference type="Proteomes" id="UP000789901">
    <property type="component" value="Unassembled WGS sequence"/>
</dbReference>